<dbReference type="HOGENOM" id="CLU_106274_1_0_14"/>
<evidence type="ECO:0000313" key="2">
    <source>
        <dbReference type="Proteomes" id="UP000009005"/>
    </source>
</evidence>
<organism evidence="1 2">
    <name type="scientific">Mycoplasma wenyonii (strain Massachusetts)</name>
    <name type="common">Eperythrozoon wenyonii</name>
    <dbReference type="NCBI Taxonomy" id="1197325"/>
    <lineage>
        <taxon>Bacteria</taxon>
        <taxon>Bacillati</taxon>
        <taxon>Mycoplasmatota</taxon>
        <taxon>Mollicutes</taxon>
        <taxon>Mycoplasmataceae</taxon>
        <taxon>Mycoplasma</taxon>
    </lineage>
</organism>
<gene>
    <name evidence="1" type="ordered locus">WEN_03020</name>
</gene>
<dbReference type="RefSeq" id="WP_014850096.1">
    <property type="nucleotide sequence ID" value="NC_018149.1"/>
</dbReference>
<keyword evidence="2" id="KW-1185">Reference proteome</keyword>
<evidence type="ECO:0000313" key="1">
    <source>
        <dbReference type="EMBL" id="AFN65387.1"/>
    </source>
</evidence>
<dbReference type="OrthoDB" id="402795at2"/>
<dbReference type="Proteomes" id="UP000009005">
    <property type="component" value="Chromosome"/>
</dbReference>
<accession>I6ZFJ4</accession>
<protein>
    <submittedName>
        <fullName evidence="1">Uncharacterized protein</fullName>
    </submittedName>
</protein>
<sequence>MSALTRAFQFFSGLGLVSTTPFAVKFASKQEVTVRGMPRLVSYEETVEKQEVTPSQPLKSTEVMGEAQKMMDEVSGGGNKQCFWWPEVKGLELLACVYSNKLDRVFLFHWDSRNQLKLQKQLNQISSFSYSSTGALMRLKDNESVKMTGYVKLVLAWLHKWGTELIPEQHCKLTNNAGKNNYTLTCDSETKVSGGKKLEKTVSLESLHSNRYKAQIQQQ</sequence>
<name>I6ZFJ4_MYCWM</name>
<dbReference type="EMBL" id="CP003703">
    <property type="protein sequence ID" value="AFN65387.1"/>
    <property type="molecule type" value="Genomic_DNA"/>
</dbReference>
<dbReference type="KEGG" id="mwe:WEN_03020"/>
<dbReference type="AlphaFoldDB" id="I6ZFJ4"/>
<reference evidence="1 2" key="1">
    <citation type="journal article" date="2012" name="J. Bacteriol.">
        <title>Complete genome sequence of Mycoplasma wenyonii strain Massachusetts.</title>
        <authorList>
            <person name="Dos Santos A.P."/>
            <person name="Guimaraes A.M."/>
            <person name="do Nascimento N.C."/>
            <person name="Sanmiguel P.J."/>
            <person name="Messick J.B."/>
        </authorList>
    </citation>
    <scope>NUCLEOTIDE SEQUENCE [LARGE SCALE GENOMIC DNA]</scope>
    <source>
        <strain evidence="1 2">Massachusetts</strain>
    </source>
</reference>
<dbReference type="PATRIC" id="fig|1197325.3.peg.653"/>
<proteinExistence type="predicted"/>